<keyword evidence="1" id="KW-0472">Membrane</keyword>
<dbReference type="NCBIfam" id="TIGR00261">
    <property type="entry name" value="traB"/>
    <property type="match status" value="1"/>
</dbReference>
<dbReference type="OrthoDB" id="9809330at2"/>
<reference evidence="2 3" key="1">
    <citation type="submission" date="2016-10" db="EMBL/GenBank/DDBJ databases">
        <authorList>
            <person name="de Groot N.N."/>
        </authorList>
    </citation>
    <scope>NUCLEOTIDE SEQUENCE [LARGE SCALE GENOMIC DNA]</scope>
    <source>
        <strain evidence="2 3">DSM 17813</strain>
    </source>
</reference>
<dbReference type="Proteomes" id="UP000182146">
    <property type="component" value="Unassembled WGS sequence"/>
</dbReference>
<feature type="transmembrane region" description="Helical" evidence="1">
    <location>
        <begin position="359"/>
        <end position="384"/>
    </location>
</feature>
<dbReference type="RefSeq" id="WP_052446249.1">
    <property type="nucleotide sequence ID" value="NZ_FNGU01000003.1"/>
</dbReference>
<proteinExistence type="predicted"/>
<dbReference type="STRING" id="392333.SAMN05660860_01486"/>
<organism evidence="2 3">
    <name type="scientific">Geoalkalibacter ferrihydriticus</name>
    <dbReference type="NCBI Taxonomy" id="392333"/>
    <lineage>
        <taxon>Bacteria</taxon>
        <taxon>Pseudomonadati</taxon>
        <taxon>Thermodesulfobacteriota</taxon>
        <taxon>Desulfuromonadia</taxon>
        <taxon>Desulfuromonadales</taxon>
        <taxon>Geoalkalibacteraceae</taxon>
        <taxon>Geoalkalibacter</taxon>
    </lineage>
</organism>
<dbReference type="PANTHER" id="PTHR21530">
    <property type="entry name" value="PHEROMONE SHUTDOWN PROTEIN"/>
    <property type="match status" value="1"/>
</dbReference>
<dbReference type="PANTHER" id="PTHR21530:SF7">
    <property type="entry name" value="TRAB DOMAIN-CONTAINING PROTEIN"/>
    <property type="match status" value="1"/>
</dbReference>
<dbReference type="CDD" id="cd14726">
    <property type="entry name" value="TraB_PrgY-like"/>
    <property type="match status" value="1"/>
</dbReference>
<dbReference type="Pfam" id="PF01963">
    <property type="entry name" value="TraB_PrgY_gumN"/>
    <property type="match status" value="1"/>
</dbReference>
<keyword evidence="1" id="KW-1133">Transmembrane helix</keyword>
<dbReference type="AlphaFoldDB" id="A0A1G9P5B6"/>
<feature type="transmembrane region" description="Helical" evidence="1">
    <location>
        <begin position="250"/>
        <end position="269"/>
    </location>
</feature>
<protein>
    <submittedName>
        <fullName evidence="2">Pheromone shutdown-related protein TraB</fullName>
    </submittedName>
</protein>
<evidence type="ECO:0000256" key="1">
    <source>
        <dbReference type="SAM" id="Phobius"/>
    </source>
</evidence>
<keyword evidence="1" id="KW-0812">Transmembrane</keyword>
<dbReference type="InterPro" id="IPR046345">
    <property type="entry name" value="TraB_PrgY-like"/>
</dbReference>
<dbReference type="InterPro" id="IPR005230">
    <property type="entry name" value="TraB_bac"/>
</dbReference>
<evidence type="ECO:0000313" key="2">
    <source>
        <dbReference type="EMBL" id="SDL94008.1"/>
    </source>
</evidence>
<gene>
    <name evidence="2" type="ORF">SAMN05660860_01486</name>
</gene>
<name>A0A1G9P5B6_9BACT</name>
<dbReference type="InterPro" id="IPR002816">
    <property type="entry name" value="TraB/PrgY/GumN_fam"/>
</dbReference>
<accession>A0A1G9P5B6</accession>
<evidence type="ECO:0000313" key="3">
    <source>
        <dbReference type="Proteomes" id="UP000182146"/>
    </source>
</evidence>
<feature type="transmembrane region" description="Helical" evidence="1">
    <location>
        <begin position="276"/>
        <end position="299"/>
    </location>
</feature>
<dbReference type="EMBL" id="FNGU01000003">
    <property type="protein sequence ID" value="SDL94008.1"/>
    <property type="molecule type" value="Genomic_DNA"/>
</dbReference>
<sequence>MENSDIHRLTLGDKEIILVGTAHISRESVETVTRVITEEQPDTVCIELDEQRFQALRNTNKWESLNLKEVIRKGQVPFLMTNLALAAFQKRMGLQTGIRPGAEMAAAAETAEALGARVELVDRNIRTTLLRVWRRTSLWKKAQIMGALVAGLFDSQKVSEEELARLRQTDTLSAMLEEMSRMLPSVKTVLVDERDIYMAYHILHAPGNRVVAILGAAHIPGIKRLLKEDISAATIAEISRIPAKPIISRAIPWIIPAVVISLFVLGFFLGDRQQVAGAALAWVLANGGLSALGALLALGHPLTILSAFLAAPLTSLNPTIGAGFVTGLVQVMVAAPTVRDMERVGEDLVSVRGWWSNRLARVLLVFVFSSLGSTLGTFLAFHWLKDLI</sequence>
<feature type="transmembrane region" description="Helical" evidence="1">
    <location>
        <begin position="319"/>
        <end position="338"/>
    </location>
</feature>